<dbReference type="EMBL" id="RQHK01000003">
    <property type="protein sequence ID" value="TGM78213.1"/>
    <property type="molecule type" value="Genomic_DNA"/>
</dbReference>
<accession>A0ABY2P187</accession>
<name>A0ABY2P187_9LEPT</name>
<evidence type="ECO:0000313" key="1">
    <source>
        <dbReference type="EMBL" id="TGM78213.1"/>
    </source>
</evidence>
<organism evidence="1 2">
    <name type="scientific">Leptospira mtsangambouensis</name>
    <dbReference type="NCBI Taxonomy" id="2484912"/>
    <lineage>
        <taxon>Bacteria</taxon>
        <taxon>Pseudomonadati</taxon>
        <taxon>Spirochaetota</taxon>
        <taxon>Spirochaetia</taxon>
        <taxon>Leptospirales</taxon>
        <taxon>Leptospiraceae</taxon>
        <taxon>Leptospira</taxon>
    </lineage>
</organism>
<proteinExistence type="predicted"/>
<reference evidence="2" key="1">
    <citation type="journal article" date="2019" name="PLoS Negl. Trop. Dis.">
        <title>Revisiting the worldwide diversity of Leptospira species in the environment.</title>
        <authorList>
            <person name="Vincent A.T."/>
            <person name="Schiettekatte O."/>
            <person name="Bourhy P."/>
            <person name="Veyrier F.J."/>
            <person name="Picardeau M."/>
        </authorList>
    </citation>
    <scope>NUCLEOTIDE SEQUENCE [LARGE SCALE GENOMIC DNA]</scope>
    <source>
        <strain evidence="2">201601298</strain>
    </source>
</reference>
<comment type="caution">
    <text evidence="1">The sequence shown here is derived from an EMBL/GenBank/DDBJ whole genome shotgun (WGS) entry which is preliminary data.</text>
</comment>
<evidence type="ECO:0000313" key="2">
    <source>
        <dbReference type="Proteomes" id="UP000297940"/>
    </source>
</evidence>
<dbReference type="Proteomes" id="UP000297940">
    <property type="component" value="Unassembled WGS sequence"/>
</dbReference>
<gene>
    <name evidence="1" type="ORF">EHR01_07060</name>
</gene>
<keyword evidence="2" id="KW-1185">Reference proteome</keyword>
<sequence>MKLHQFTNGRTIQRHGDFCKVQDHVFLRIVNGRHNSFPESTESIKRKIIVLDFDYNCQGLKLFL</sequence>
<protein>
    <submittedName>
        <fullName evidence="1">Uncharacterized protein</fullName>
    </submittedName>
</protein>